<dbReference type="InterPro" id="IPR018712">
    <property type="entry name" value="Tle1-like_cat"/>
</dbReference>
<evidence type="ECO:0000313" key="2">
    <source>
        <dbReference type="EMBL" id="PPQ90219.1"/>
    </source>
</evidence>
<feature type="domain" description="T6SS Phospholipase effector Tle1-like catalytic" evidence="1">
    <location>
        <begin position="7"/>
        <end position="130"/>
    </location>
</feature>
<dbReference type="PANTHER" id="PTHR33840:SF1">
    <property type="entry name" value="TLE1 PHOSPHOLIPASE DOMAIN-CONTAINING PROTEIN"/>
    <property type="match status" value="1"/>
</dbReference>
<reference evidence="2 3" key="1">
    <citation type="journal article" date="2018" name="Evol. Lett.">
        <title>Horizontal gene cluster transfer increased hallucinogenic mushroom diversity.</title>
        <authorList>
            <person name="Reynolds H.T."/>
            <person name="Vijayakumar V."/>
            <person name="Gluck-Thaler E."/>
            <person name="Korotkin H.B."/>
            <person name="Matheny P.B."/>
            <person name="Slot J.C."/>
        </authorList>
    </citation>
    <scope>NUCLEOTIDE SEQUENCE [LARGE SCALE GENOMIC DNA]</scope>
    <source>
        <strain evidence="2 3">2631</strain>
    </source>
</reference>
<evidence type="ECO:0000313" key="3">
    <source>
        <dbReference type="Proteomes" id="UP000283269"/>
    </source>
</evidence>
<evidence type="ECO:0000259" key="1">
    <source>
        <dbReference type="Pfam" id="PF09994"/>
    </source>
</evidence>
<dbReference type="Pfam" id="PF09994">
    <property type="entry name" value="T6SS_Tle1-like_cat"/>
    <property type="match status" value="1"/>
</dbReference>
<dbReference type="EMBL" id="NHYD01001676">
    <property type="protein sequence ID" value="PPQ90219.1"/>
    <property type="molecule type" value="Genomic_DNA"/>
</dbReference>
<dbReference type="InParanoid" id="A0A409XHJ1"/>
<name>A0A409XHJ1_PSICY</name>
<accession>A0A409XHJ1</accession>
<keyword evidence="3" id="KW-1185">Reference proteome</keyword>
<protein>
    <recommendedName>
        <fullName evidence="1">T6SS Phospholipase effector Tle1-like catalytic domain-containing protein</fullName>
    </recommendedName>
</protein>
<proteinExistence type="predicted"/>
<dbReference type="OrthoDB" id="538223at2759"/>
<dbReference type="STRING" id="93625.A0A409XHJ1"/>
<comment type="caution">
    <text evidence="2">The sequence shown here is derived from an EMBL/GenBank/DDBJ whole genome shotgun (WGS) entry which is preliminary data.</text>
</comment>
<dbReference type="PANTHER" id="PTHR33840">
    <property type="match status" value="1"/>
</dbReference>
<sequence>MPSSNGRNLVVCIDGAANQFSTKNTNVVELYSRLVKSDEQLTYYNSGIGTYVKDSESWFSYEAWKQSIRYGIDQVFATNFKAKVLSAYEWLSENYMPGDRIFLFGEYSSHQGFSRGAYQVRVIAGMIEKV</sequence>
<organism evidence="2 3">
    <name type="scientific">Psilocybe cyanescens</name>
    <dbReference type="NCBI Taxonomy" id="93625"/>
    <lineage>
        <taxon>Eukaryota</taxon>
        <taxon>Fungi</taxon>
        <taxon>Dikarya</taxon>
        <taxon>Basidiomycota</taxon>
        <taxon>Agaricomycotina</taxon>
        <taxon>Agaricomycetes</taxon>
        <taxon>Agaricomycetidae</taxon>
        <taxon>Agaricales</taxon>
        <taxon>Agaricineae</taxon>
        <taxon>Strophariaceae</taxon>
        <taxon>Psilocybe</taxon>
    </lineage>
</organism>
<gene>
    <name evidence="2" type="ORF">CVT25_001663</name>
</gene>
<dbReference type="Proteomes" id="UP000283269">
    <property type="component" value="Unassembled WGS sequence"/>
</dbReference>
<dbReference type="AlphaFoldDB" id="A0A409XHJ1"/>